<dbReference type="PIRSF" id="PIRSF015894">
    <property type="entry name" value="Skb1_MeTrfase"/>
    <property type="match status" value="1"/>
</dbReference>
<dbReference type="GO" id="GO:0016274">
    <property type="term" value="F:protein-arginine N-methyltransferase activity"/>
    <property type="evidence" value="ECO:0007669"/>
    <property type="project" value="InterPro"/>
</dbReference>
<dbReference type="InParanoid" id="A0A5J5ELL5"/>
<evidence type="ECO:0000259" key="8">
    <source>
        <dbReference type="Pfam" id="PF05185"/>
    </source>
</evidence>
<evidence type="ECO:0000256" key="6">
    <source>
        <dbReference type="PIRSR" id="PIRSR015894-2"/>
    </source>
</evidence>
<dbReference type="Pfam" id="PF17286">
    <property type="entry name" value="PRMT5_C"/>
    <property type="match status" value="1"/>
</dbReference>
<comment type="caution">
    <text evidence="11">The sequence shown here is derived from an EMBL/GenBank/DDBJ whole genome shotgun (WGS) entry which is preliminary data.</text>
</comment>
<keyword evidence="1 4" id="KW-0489">Methyltransferase</keyword>
<keyword evidence="12" id="KW-1185">Reference proteome</keyword>
<dbReference type="PANTHER" id="PTHR10738:SF0">
    <property type="entry name" value="PROTEIN ARGININE N-METHYLTRANSFERASE 5"/>
    <property type="match status" value="1"/>
</dbReference>
<dbReference type="Gene3D" id="3.40.50.150">
    <property type="entry name" value="Vaccinia Virus protein VP39"/>
    <property type="match status" value="1"/>
</dbReference>
<evidence type="ECO:0000259" key="9">
    <source>
        <dbReference type="Pfam" id="PF17285"/>
    </source>
</evidence>
<dbReference type="InterPro" id="IPR007857">
    <property type="entry name" value="Arg_MeTrfase_PRMT5"/>
</dbReference>
<dbReference type="InterPro" id="IPR035247">
    <property type="entry name" value="PRMT5_TIM"/>
</dbReference>
<feature type="binding site" evidence="6">
    <location>
        <begin position="435"/>
        <end position="436"/>
    </location>
    <ligand>
        <name>S-adenosyl-L-methionine</name>
        <dbReference type="ChEBI" id="CHEBI:59789"/>
    </ligand>
</feature>
<dbReference type="GO" id="GO:0006355">
    <property type="term" value="P:regulation of DNA-templated transcription"/>
    <property type="evidence" value="ECO:0007669"/>
    <property type="project" value="TreeGrafter"/>
</dbReference>
<dbReference type="Gene3D" id="3.20.20.150">
    <property type="entry name" value="Divalent-metal-dependent TIM barrel enzymes"/>
    <property type="match status" value="1"/>
</dbReference>
<evidence type="ECO:0000256" key="3">
    <source>
        <dbReference type="ARBA" id="ARBA00022691"/>
    </source>
</evidence>
<dbReference type="Proteomes" id="UP000326924">
    <property type="component" value="Unassembled WGS sequence"/>
</dbReference>
<dbReference type="Pfam" id="PF05185">
    <property type="entry name" value="PRMT5"/>
    <property type="match status" value="1"/>
</dbReference>
<feature type="active site" description="Proton donor/acceptor" evidence="5">
    <location>
        <position position="460"/>
    </location>
</feature>
<proteinExistence type="inferred from homology"/>
<dbReference type="SUPFAM" id="SSF53335">
    <property type="entry name" value="S-adenosyl-L-methionine-dependent methyltransferases"/>
    <property type="match status" value="1"/>
</dbReference>
<dbReference type="PANTHER" id="PTHR10738">
    <property type="entry name" value="PROTEIN ARGININE N-METHYLTRANSFERASE 5"/>
    <property type="match status" value="1"/>
</dbReference>
<evidence type="ECO:0000313" key="12">
    <source>
        <dbReference type="Proteomes" id="UP000326924"/>
    </source>
</evidence>
<dbReference type="CDD" id="cd02440">
    <property type="entry name" value="AdoMet_MTases"/>
    <property type="match status" value="1"/>
</dbReference>
<dbReference type="InterPro" id="IPR035248">
    <property type="entry name" value="PRMT5_C"/>
</dbReference>
<reference evidence="11 12" key="1">
    <citation type="submission" date="2019-09" db="EMBL/GenBank/DDBJ databases">
        <title>Draft genome of the ectomycorrhizal ascomycete Sphaerosporella brunnea.</title>
        <authorList>
            <consortium name="DOE Joint Genome Institute"/>
            <person name="Benucci G.M."/>
            <person name="Marozzi G."/>
            <person name="Antonielli L."/>
            <person name="Sanchez S."/>
            <person name="Marco P."/>
            <person name="Wang X."/>
            <person name="Falini L.B."/>
            <person name="Barry K."/>
            <person name="Haridas S."/>
            <person name="Lipzen A."/>
            <person name="Labutti K."/>
            <person name="Grigoriev I.V."/>
            <person name="Murat C."/>
            <person name="Martin F."/>
            <person name="Albertini E."/>
            <person name="Donnini D."/>
            <person name="Bonito G."/>
        </authorList>
    </citation>
    <scope>NUCLEOTIDE SEQUENCE [LARGE SCALE GENOMIC DNA]</scope>
    <source>
        <strain evidence="11 12">Sb_GMNB300</strain>
    </source>
</reference>
<dbReference type="GO" id="GO:0032259">
    <property type="term" value="P:methylation"/>
    <property type="evidence" value="ECO:0007669"/>
    <property type="project" value="UniProtKB-KW"/>
</dbReference>
<evidence type="ECO:0000256" key="5">
    <source>
        <dbReference type="PIRSR" id="PIRSR015894-1"/>
    </source>
</evidence>
<dbReference type="Pfam" id="PF17285">
    <property type="entry name" value="PRMT5_TIM"/>
    <property type="match status" value="1"/>
</dbReference>
<dbReference type="FunCoup" id="A0A5J5ELL5">
    <property type="interactions" value="1072"/>
</dbReference>
<name>A0A5J5ELL5_9PEZI</name>
<dbReference type="InterPro" id="IPR035075">
    <property type="entry name" value="PRMT5"/>
</dbReference>
<dbReference type="EMBL" id="VXIS01000206">
    <property type="protein sequence ID" value="KAA8896874.1"/>
    <property type="molecule type" value="Genomic_DNA"/>
</dbReference>
<feature type="binding site" evidence="6">
    <location>
        <position position="345"/>
    </location>
    <ligand>
        <name>S-adenosyl-L-methionine</name>
        <dbReference type="ChEBI" id="CHEBI:59789"/>
    </ligand>
</feature>
<keyword evidence="3 4" id="KW-0949">S-adenosyl-L-methionine</keyword>
<evidence type="ECO:0000259" key="10">
    <source>
        <dbReference type="Pfam" id="PF17286"/>
    </source>
</evidence>
<dbReference type="PROSITE" id="PS51678">
    <property type="entry name" value="SAM_MT_PRMT"/>
    <property type="match status" value="1"/>
</dbReference>
<dbReference type="GO" id="GO:0005634">
    <property type="term" value="C:nucleus"/>
    <property type="evidence" value="ECO:0007669"/>
    <property type="project" value="TreeGrafter"/>
</dbReference>
<feature type="active site" description="Proton donor/acceptor" evidence="5">
    <location>
        <position position="451"/>
    </location>
</feature>
<evidence type="ECO:0000256" key="1">
    <source>
        <dbReference type="ARBA" id="ARBA00022603"/>
    </source>
</evidence>
<feature type="binding site" evidence="6">
    <location>
        <position position="408"/>
    </location>
    <ligand>
        <name>S-adenosyl-L-methionine</name>
        <dbReference type="ChEBI" id="CHEBI:59789"/>
    </ligand>
</feature>
<keyword evidence="2 4" id="KW-0808">Transferase</keyword>
<evidence type="ECO:0000256" key="2">
    <source>
        <dbReference type="ARBA" id="ARBA00022679"/>
    </source>
</evidence>
<accession>A0A5J5ELL5</accession>
<feature type="binding site" evidence="6">
    <location>
        <begin position="354"/>
        <end position="355"/>
    </location>
    <ligand>
        <name>S-adenosyl-L-methionine</name>
        <dbReference type="ChEBI" id="CHEBI:59789"/>
    </ligand>
</feature>
<dbReference type="OrthoDB" id="1368803at2759"/>
<feature type="site" description="Critical for specifying symmetric addition of methyl groups" evidence="7">
    <location>
        <position position="348"/>
    </location>
</feature>
<dbReference type="InterPro" id="IPR025799">
    <property type="entry name" value="Arg_MeTrfase"/>
</dbReference>
<comment type="similarity">
    <text evidence="4">Belongs to the class I-like SAM-binding methyltransferase superfamily.</text>
</comment>
<dbReference type="GO" id="GO:0005829">
    <property type="term" value="C:cytosol"/>
    <property type="evidence" value="ECO:0007669"/>
    <property type="project" value="TreeGrafter"/>
</dbReference>
<feature type="domain" description="PRMT5 arginine-N-methyltransferase" evidence="8">
    <location>
        <begin position="318"/>
        <end position="481"/>
    </location>
</feature>
<evidence type="ECO:0000313" key="11">
    <source>
        <dbReference type="EMBL" id="KAA8896874.1"/>
    </source>
</evidence>
<organism evidence="11 12">
    <name type="scientific">Sphaerosporella brunnea</name>
    <dbReference type="NCBI Taxonomy" id="1250544"/>
    <lineage>
        <taxon>Eukaryota</taxon>
        <taxon>Fungi</taxon>
        <taxon>Dikarya</taxon>
        <taxon>Ascomycota</taxon>
        <taxon>Pezizomycotina</taxon>
        <taxon>Pezizomycetes</taxon>
        <taxon>Pezizales</taxon>
        <taxon>Pyronemataceae</taxon>
        <taxon>Sphaerosporella</taxon>
    </lineage>
</organism>
<evidence type="ECO:0000256" key="7">
    <source>
        <dbReference type="PIRSR" id="PIRSR015894-3"/>
    </source>
</evidence>
<dbReference type="InterPro" id="IPR029063">
    <property type="entry name" value="SAM-dependent_MTases_sf"/>
</dbReference>
<evidence type="ECO:0000256" key="4">
    <source>
        <dbReference type="PIRNR" id="PIRNR015894"/>
    </source>
</evidence>
<protein>
    <recommendedName>
        <fullName evidence="4">Protein arginine N-methyltransferase</fullName>
    </recommendedName>
</protein>
<sequence length="683" mass="76417">MASEPESHATEPVNIPVWCVGHKIADQNLQIDDAIVEAEGNAGYDMITGSITNSRFHKRVLRTLAQAASEKRLQVHLDPLTADDVNLHPGPHISGVIAVTSSWIEVESPDPLYAHVSKQVLDMELAYAAFCGLGHVVVGGPKTRQNIAEYAQAISAALSHSTYMQLLIQLPIDDWVGDREALTTNLLYDPLSAWDAWNTIRTICRYSAQLTIALEIPPTLPDPAVIQRWFAEPLRMLLIPSHTFCPNSKGFPVLSKFHQALLTKYMRLRPTPHILLTETDIQPVIRNPGHSSNVRHEPLAYLIYIRHQQKTQPAQSIVEKFGSGYQDYLQAPLQPLADNLESITYEVFEKDPVKYNQYEKAIKLALDDRKLGEEIVVAVVGAGRGPLVTRALRAAELSGRSIKMVAVEKNPNAYIHLLRQNRLIWNNRVTVIKSDMRAWKPDFQVDIMISELLGSFADNELSPECLDGVQRVLNPNGGVMIPQSYSAHLTPIMSPKIYADIASRKSDPDAFETPYVVMLQALDNLAENDHIEKVWGFHHPVPNNILGEAASMGGGFVGLSDGGNDHNLRNSKTTFKVPRRGVVHGLAGYFESVLYGDVELSTRPDTIDQKSKDMISWFPIFFPLKTPLYVPDKSEVDVSMWRQSSERKVWYEWIVEGFVRTGSRRFRLGSSDLHSSKKNGCLM</sequence>
<dbReference type="Gene3D" id="2.70.160.11">
    <property type="entry name" value="Hnrnp arginine n-methyltransferase1"/>
    <property type="match status" value="1"/>
</dbReference>
<gene>
    <name evidence="11" type="ORF">FN846DRAFT_964503</name>
</gene>
<feature type="domain" description="PRMT5 TIM barrel" evidence="9">
    <location>
        <begin position="43"/>
        <end position="310"/>
    </location>
</feature>
<dbReference type="AlphaFoldDB" id="A0A5J5ELL5"/>
<feature type="domain" description="PRMT5 oligomerisation" evidence="10">
    <location>
        <begin position="484"/>
        <end position="682"/>
    </location>
</feature>